<organism evidence="1">
    <name type="scientific">Lentibacter phage vB_LenP_ICBM3</name>
    <dbReference type="NCBI Taxonomy" id="2301530"/>
    <lineage>
        <taxon>Viruses</taxon>
        <taxon>Duplodnaviria</taxon>
        <taxon>Heunggongvirae</taxon>
        <taxon>Uroviricota</taxon>
        <taxon>Caudoviricetes</taxon>
        <taxon>Zobellviridae</taxon>
        <taxon>Cobavirinae</taxon>
        <taxon>Siovirus</taxon>
        <taxon>Siovirus germanense</taxon>
    </lineage>
</organism>
<dbReference type="EMBL" id="MF431615">
    <property type="protein sequence ID" value="AYP28043.1"/>
    <property type="molecule type" value="Genomic_DNA"/>
</dbReference>
<evidence type="ECO:0000313" key="1">
    <source>
        <dbReference type="EMBL" id="AYP28043.1"/>
    </source>
</evidence>
<dbReference type="Proteomes" id="UP000272148">
    <property type="component" value="Segment"/>
</dbReference>
<proteinExistence type="predicted"/>
<protein>
    <submittedName>
        <fullName evidence="1">Uncharacterized protein</fullName>
    </submittedName>
</protein>
<sequence length="117" mass="14182">MDPYDEYGMMKREFNTSDLNNDNYCLRIHGETGNLYVLDKRDNSVVHVWEGFFWKWLWIQNDGDVFHKMQHFSYLTGYTHAMLDMLYEVEDLDEEQKLDIRDLIKEKGLKYGSSFRH</sequence>
<name>A0A3G2YRY0_9CAUD</name>
<reference evidence="1" key="1">
    <citation type="journal article" date="2019" name="ISME J.">
        <title>Cobaviruses - a new globally distributed phage group infecting Rhodobacteraceae in marine ecosystems.</title>
        <authorList>
            <person name="Bischoff V."/>
            <person name="Bunk B."/>
            <person name="Meier-Kolthoff J.P."/>
            <person name="Sproer C."/>
            <person name="Poehlein A."/>
            <person name="Dogs M."/>
            <person name="Nguyen M."/>
            <person name="Petersen J."/>
            <person name="Daniel R."/>
            <person name="Overmann J."/>
            <person name="Goker M."/>
            <person name="Simon M."/>
            <person name="Brinkhoff T."/>
            <person name="Moraru C."/>
        </authorList>
    </citation>
    <scope>NUCLEOTIDE SEQUENCE</scope>
</reference>
<accession>A0A3G2YRY0</accession>